<reference evidence="4 5" key="3">
    <citation type="journal article" date="2017" name="G3 (Bethesda)">
        <title>Comparative analysis highlights variable genome content of wheat rusts and divergence of the mating loci.</title>
        <authorList>
            <person name="Cuomo C.A."/>
            <person name="Bakkeren G."/>
            <person name="Khalil H.B."/>
            <person name="Panwar V."/>
            <person name="Joly D."/>
            <person name="Linning R."/>
            <person name="Sakthikumar S."/>
            <person name="Song X."/>
            <person name="Adiconis X."/>
            <person name="Fan L."/>
            <person name="Goldberg J.M."/>
            <person name="Levin J.Z."/>
            <person name="Young S."/>
            <person name="Zeng Q."/>
            <person name="Anikster Y."/>
            <person name="Bruce M."/>
            <person name="Wang M."/>
            <person name="Yin C."/>
            <person name="McCallum B."/>
            <person name="Szabo L.J."/>
            <person name="Hulbert S."/>
            <person name="Chen X."/>
            <person name="Fellers J.P."/>
        </authorList>
    </citation>
    <scope>NUCLEOTIDE SEQUENCE</scope>
    <source>
        <strain evidence="5">Isolate 1-1 / race 1 (BBBD)</strain>
        <strain evidence="4">isolate 1-1 / race 1 (BBBD)</strain>
    </source>
</reference>
<reference evidence="3" key="1">
    <citation type="submission" date="2009-11" db="EMBL/GenBank/DDBJ databases">
        <authorList>
            <consortium name="The Broad Institute Genome Sequencing Platform"/>
            <person name="Ward D."/>
            <person name="Feldgarden M."/>
            <person name="Earl A."/>
            <person name="Young S.K."/>
            <person name="Zeng Q."/>
            <person name="Koehrsen M."/>
            <person name="Alvarado L."/>
            <person name="Berlin A."/>
            <person name="Bochicchio J."/>
            <person name="Borenstein D."/>
            <person name="Chapman S.B."/>
            <person name="Chen Z."/>
            <person name="Engels R."/>
            <person name="Freedman E."/>
            <person name="Gellesch M."/>
            <person name="Goldberg J."/>
            <person name="Griggs A."/>
            <person name="Gujja S."/>
            <person name="Heilman E."/>
            <person name="Heiman D."/>
            <person name="Hepburn T."/>
            <person name="Howarth C."/>
            <person name="Jen D."/>
            <person name="Larson L."/>
            <person name="Lewis B."/>
            <person name="Mehta T."/>
            <person name="Park D."/>
            <person name="Pearson M."/>
            <person name="Roberts A."/>
            <person name="Saif S."/>
            <person name="Shea T."/>
            <person name="Shenoy N."/>
            <person name="Sisk P."/>
            <person name="Stolte C."/>
            <person name="Sykes S."/>
            <person name="Thomson T."/>
            <person name="Walk T."/>
            <person name="White J."/>
            <person name="Yandava C."/>
            <person name="Izard J."/>
            <person name="Baranova O.V."/>
            <person name="Blanton J.M."/>
            <person name="Tanner A.C."/>
            <person name="Dewhirst F.E."/>
            <person name="Haas B."/>
            <person name="Nusbaum C."/>
            <person name="Birren B."/>
        </authorList>
    </citation>
    <scope>NUCLEOTIDE SEQUENCE [LARGE SCALE GENOMIC DNA]</scope>
    <source>
        <strain evidence="3">1-1 BBBD Race 1</strain>
    </source>
</reference>
<feature type="region of interest" description="Disordered" evidence="1">
    <location>
        <begin position="38"/>
        <end position="120"/>
    </location>
</feature>
<evidence type="ECO:0000313" key="5">
    <source>
        <dbReference type="Proteomes" id="UP000005240"/>
    </source>
</evidence>
<evidence type="ECO:0000313" key="4">
    <source>
        <dbReference type="EnsemblFungi" id="PTTG_03168-t43_1-p1"/>
    </source>
</evidence>
<feature type="compositionally biased region" description="Polar residues" evidence="1">
    <location>
        <begin position="72"/>
        <end position="81"/>
    </location>
</feature>
<feature type="signal peptide" evidence="2">
    <location>
        <begin position="1"/>
        <end position="19"/>
    </location>
</feature>
<dbReference type="Proteomes" id="UP000005240">
    <property type="component" value="Unassembled WGS sequence"/>
</dbReference>
<reference evidence="3" key="2">
    <citation type="submission" date="2016-05" db="EMBL/GenBank/DDBJ databases">
        <title>Comparative analysis highlights variable genome content of wheat rusts and divergence of the mating loci.</title>
        <authorList>
            <person name="Cuomo C.A."/>
            <person name="Bakkeren G."/>
            <person name="Szabo L."/>
            <person name="Khalil H."/>
            <person name="Joly D."/>
            <person name="Goldberg J."/>
            <person name="Young S."/>
            <person name="Zeng Q."/>
            <person name="Fellers J."/>
        </authorList>
    </citation>
    <scope>NUCLEOTIDE SEQUENCE [LARGE SCALE GENOMIC DNA]</scope>
    <source>
        <strain evidence="3">1-1 BBBD Race 1</strain>
    </source>
</reference>
<keyword evidence="5" id="KW-1185">Reference proteome</keyword>
<feature type="chain" id="PRO_5008110470" evidence="2">
    <location>
        <begin position="20"/>
        <end position="246"/>
    </location>
</feature>
<dbReference type="OrthoDB" id="2499581at2759"/>
<dbReference type="AlphaFoldDB" id="A0A180GZJ2"/>
<evidence type="ECO:0000256" key="1">
    <source>
        <dbReference type="SAM" id="MobiDB-lite"/>
    </source>
</evidence>
<sequence>MHHALLPVLFFLHFLSINARDYSLRGSTFYLMKGADAPPQALSKPPKAVSDPTRNSFNPTAADLNAPLPATVPTSTNNSSAVPAAVDQNLSANGTAPPATPPTSNAPDAAPSNNARPAMSIPVVPAPEQTANSTCRNSSTGKNVTFSDRACWHAAKVLAEAGSSYAQCGSCVLGLFDADKKAAFKPPSAIPAAIIQEQAMRLLQQCKSDSPKVSKRDTTPAPPSNDTANVQLLMGYNEKAKECPGL</sequence>
<evidence type="ECO:0000313" key="3">
    <source>
        <dbReference type="EMBL" id="OAV97944.1"/>
    </source>
</evidence>
<dbReference type="EnsemblFungi" id="PTTG_03168-t43_1">
    <property type="protein sequence ID" value="PTTG_03168-t43_1-p1"/>
    <property type="gene ID" value="PTTG_03168"/>
</dbReference>
<gene>
    <name evidence="3" type="ORF">PTTG_03168</name>
</gene>
<reference evidence="4" key="4">
    <citation type="submission" date="2025-05" db="UniProtKB">
        <authorList>
            <consortium name="EnsemblFungi"/>
        </authorList>
    </citation>
    <scope>IDENTIFICATION</scope>
    <source>
        <strain evidence="4">isolate 1-1 / race 1 (BBBD)</strain>
    </source>
</reference>
<proteinExistence type="predicted"/>
<name>A0A180GZJ2_PUCT1</name>
<feature type="region of interest" description="Disordered" evidence="1">
    <location>
        <begin position="207"/>
        <end position="229"/>
    </location>
</feature>
<feature type="compositionally biased region" description="Low complexity" evidence="1">
    <location>
        <begin position="91"/>
        <end position="118"/>
    </location>
</feature>
<protein>
    <submittedName>
        <fullName evidence="3 4">Uncharacterized protein</fullName>
    </submittedName>
</protein>
<feature type="compositionally biased region" description="Basic and acidic residues" evidence="1">
    <location>
        <begin position="209"/>
        <end position="218"/>
    </location>
</feature>
<evidence type="ECO:0000256" key="2">
    <source>
        <dbReference type="SAM" id="SignalP"/>
    </source>
</evidence>
<dbReference type="VEuPathDB" id="FungiDB:PTTG_03168"/>
<dbReference type="EMBL" id="ADAS02000010">
    <property type="protein sequence ID" value="OAV97944.1"/>
    <property type="molecule type" value="Genomic_DNA"/>
</dbReference>
<organism evidence="3">
    <name type="scientific">Puccinia triticina (isolate 1-1 / race 1 (BBBD))</name>
    <name type="common">Brown leaf rust fungus</name>
    <dbReference type="NCBI Taxonomy" id="630390"/>
    <lineage>
        <taxon>Eukaryota</taxon>
        <taxon>Fungi</taxon>
        <taxon>Dikarya</taxon>
        <taxon>Basidiomycota</taxon>
        <taxon>Pucciniomycotina</taxon>
        <taxon>Pucciniomycetes</taxon>
        <taxon>Pucciniales</taxon>
        <taxon>Pucciniaceae</taxon>
        <taxon>Puccinia</taxon>
    </lineage>
</organism>
<keyword evidence="2" id="KW-0732">Signal</keyword>
<accession>A0A180GZJ2</accession>